<feature type="region of interest" description="Disordered" evidence="1">
    <location>
        <begin position="838"/>
        <end position="873"/>
    </location>
</feature>
<feature type="compositionally biased region" description="Polar residues" evidence="1">
    <location>
        <begin position="523"/>
        <end position="533"/>
    </location>
</feature>
<sequence>MPPKSRPLSRTSSRGRPRQASQFGELETTPTSRCHESPRPVSSHAAGSETQLIEDIAYLMTDIDRQGPQLADAGDISATAPADVGVGCSATFAWSDTGSVARRSSPLRPGDTPGALWRFDDESLPPLSSAKSARTNLPETAPLPLFPSPDKQLDGAATSQKNVDFSETATTARRSSPLIARDAVEQVFDFFEKGSSRAPSSAETPSRLPEDNIYDATPREDVSAKCDRPDVDQPQLPGESSSVANDPAGQDDKHLSDEAAPSTENHDSGLIITRNIANKAAKRFEKGKKSVPITEVPGSSAVIPSSGSVQGAASKRYSNKRKQRAKPPLEFDAASHDFKGPPHSAAMKSKARMPIVNALRESVQLSSSPATQARKRQEPPTSSSQPKKRARATRKKVQAASTVEVSTGASSAPTNQEMPIASQSSGHGILRKAEPHPPAIANDPVVLLSEPDSDESYAPSSPPHSPHAHPADDFREEPVAKKPLAKSIASATVAVVKESRAPSNSTKRPRVQQSGGTVKVDQPQPNLTGSSQPAKPPALNARGGNTNFSSTKQESQQEAQTSRPDSGHLTRGKANSQVHHRKHECKAPTRTFSVSVHGSPIPAPLEPSQGSISSIHGTHTSLADEVLQHRRTLQRSDRFDLSVPRLSFARRSARLRKVDLGQDFDDEKPNIDTEELAEPVVQRGVAPQLQTAPDDTSRTRISEEVQAQILASLRDLKTPSEQEGSDTGTDESEAMDGSIEPAPKPAPVTAKDQVAQELHSVVDMMMDTISSKEVKGFDVAKTYQEKILNCVDRIESRQSRERDAAFSRAEEDFGLFRSLIGDAKTLIKGKRQVRERTMRDLDAMVGKRKKRIDHATSKLGDLGQDDSDAAVAP</sequence>
<gene>
    <name evidence="2" type="ORF">Purlil1_2945</name>
</gene>
<feature type="compositionally biased region" description="Polar residues" evidence="1">
    <location>
        <begin position="501"/>
        <end position="516"/>
    </location>
</feature>
<dbReference type="EMBL" id="JAWRVI010000007">
    <property type="protein sequence ID" value="KAK4093020.1"/>
    <property type="molecule type" value="Genomic_DNA"/>
</dbReference>
<feature type="region of interest" description="Disordered" evidence="1">
    <location>
        <begin position="283"/>
        <end position="616"/>
    </location>
</feature>
<organism evidence="2 3">
    <name type="scientific">Purpureocillium lilacinum</name>
    <name type="common">Paecilomyces lilacinus</name>
    <dbReference type="NCBI Taxonomy" id="33203"/>
    <lineage>
        <taxon>Eukaryota</taxon>
        <taxon>Fungi</taxon>
        <taxon>Dikarya</taxon>
        <taxon>Ascomycota</taxon>
        <taxon>Pezizomycotina</taxon>
        <taxon>Sordariomycetes</taxon>
        <taxon>Hypocreomycetidae</taxon>
        <taxon>Hypocreales</taxon>
        <taxon>Ophiocordycipitaceae</taxon>
        <taxon>Purpureocillium</taxon>
    </lineage>
</organism>
<feature type="compositionally biased region" description="Acidic residues" evidence="1">
    <location>
        <begin position="863"/>
        <end position="873"/>
    </location>
</feature>
<name>A0ABR0CA26_PURLI</name>
<feature type="region of interest" description="Disordered" evidence="1">
    <location>
        <begin position="100"/>
        <end position="178"/>
    </location>
</feature>
<proteinExistence type="predicted"/>
<feature type="region of interest" description="Disordered" evidence="1">
    <location>
        <begin position="1"/>
        <end position="49"/>
    </location>
</feature>
<evidence type="ECO:0000313" key="3">
    <source>
        <dbReference type="Proteomes" id="UP001287286"/>
    </source>
</evidence>
<feature type="compositionally biased region" description="Basic and acidic residues" evidence="1">
    <location>
        <begin position="469"/>
        <end position="480"/>
    </location>
</feature>
<evidence type="ECO:0000313" key="2">
    <source>
        <dbReference type="EMBL" id="KAK4093020.1"/>
    </source>
</evidence>
<feature type="compositionally biased region" description="Polar residues" evidence="1">
    <location>
        <begin position="129"/>
        <end position="138"/>
    </location>
</feature>
<feature type="compositionally biased region" description="Polar residues" evidence="1">
    <location>
        <begin position="8"/>
        <end position="32"/>
    </location>
</feature>
<feature type="region of interest" description="Disordered" evidence="1">
    <location>
        <begin position="192"/>
        <end position="271"/>
    </location>
</feature>
<feature type="compositionally biased region" description="Polar residues" evidence="1">
    <location>
        <begin position="302"/>
        <end position="311"/>
    </location>
</feature>
<feature type="compositionally biased region" description="Polar residues" evidence="1">
    <location>
        <begin position="399"/>
        <end position="426"/>
    </location>
</feature>
<dbReference type="Proteomes" id="UP001287286">
    <property type="component" value="Unassembled WGS sequence"/>
</dbReference>
<feature type="compositionally biased region" description="Basic and acidic residues" evidence="1">
    <location>
        <begin position="217"/>
        <end position="231"/>
    </location>
</feature>
<reference evidence="2 3" key="1">
    <citation type="journal article" date="2024" name="Microbiol. Resour. Announc.">
        <title>Genome annotations for the ascomycete fungi Trichoderma harzianum, Trichoderma aggressivum, and Purpureocillium lilacinum.</title>
        <authorList>
            <person name="Beijen E.P.W."/>
            <person name="Ohm R.A."/>
        </authorList>
    </citation>
    <scope>NUCLEOTIDE SEQUENCE [LARGE SCALE GENOMIC DNA]</scope>
    <source>
        <strain evidence="2 3">CBS 150709</strain>
    </source>
</reference>
<evidence type="ECO:0000256" key="1">
    <source>
        <dbReference type="SAM" id="MobiDB-lite"/>
    </source>
</evidence>
<keyword evidence="3" id="KW-1185">Reference proteome</keyword>
<accession>A0ABR0CA26</accession>
<protein>
    <submittedName>
        <fullName evidence="2">Uncharacterized protein</fullName>
    </submittedName>
</protein>
<feature type="compositionally biased region" description="Basic residues" evidence="1">
    <location>
        <begin position="386"/>
        <end position="397"/>
    </location>
</feature>
<feature type="compositionally biased region" description="Polar residues" evidence="1">
    <location>
        <begin position="543"/>
        <end position="564"/>
    </location>
</feature>
<feature type="region of interest" description="Disordered" evidence="1">
    <location>
        <begin position="711"/>
        <end position="748"/>
    </location>
</feature>
<feature type="compositionally biased region" description="Basic and acidic residues" evidence="1">
    <location>
        <begin position="327"/>
        <end position="340"/>
    </location>
</feature>
<feature type="compositionally biased region" description="Polar residues" evidence="1">
    <location>
        <begin position="157"/>
        <end position="174"/>
    </location>
</feature>
<comment type="caution">
    <text evidence="2">The sequence shown here is derived from an EMBL/GenBank/DDBJ whole genome shotgun (WGS) entry which is preliminary data.</text>
</comment>